<dbReference type="PANTHER" id="PTHR38785">
    <property type="entry name" value="HOMOLOG OF VIRK"/>
    <property type="match status" value="1"/>
</dbReference>
<dbReference type="InterPro" id="IPR007488">
    <property type="entry name" value="DUF535"/>
</dbReference>
<name>A0A1H3WMN0_SELRU</name>
<dbReference type="AlphaFoldDB" id="A0A1H3WMN0"/>
<dbReference type="GO" id="GO:0006974">
    <property type="term" value="P:DNA damage response"/>
    <property type="evidence" value="ECO:0007669"/>
    <property type="project" value="TreeGrafter"/>
</dbReference>
<reference evidence="1 2" key="1">
    <citation type="submission" date="2016-10" db="EMBL/GenBank/DDBJ databases">
        <authorList>
            <person name="de Groot N.N."/>
        </authorList>
    </citation>
    <scope>NUCLEOTIDE SEQUENCE [LARGE SCALE GENOMIC DNA]</scope>
    <source>
        <strain evidence="1 2">DSM 2872</strain>
    </source>
</reference>
<protein>
    <recommendedName>
        <fullName evidence="3">DUF535 domain-containing protein</fullName>
    </recommendedName>
</protein>
<accession>A0A1H3WMN0</accession>
<evidence type="ECO:0000313" key="2">
    <source>
        <dbReference type="Proteomes" id="UP000183469"/>
    </source>
</evidence>
<dbReference type="Pfam" id="PF04393">
    <property type="entry name" value="DUF535"/>
    <property type="match status" value="1"/>
</dbReference>
<sequence length="300" mass="35567">MISKIIKLGKQIYDTSNHREVHRFAVFLGRYMIYHSTVNKLVEFFQQDKLRNAIVSKNAFPIEQATRAFFYAGSTLKERTALIINHFNFEQERLNDEWFVRLNTDDHYKIWQSAQDDINWYATLHMAPGQRKEGLLAVNMYVDCIPLYQIMFWFNKNKDGEDSLWIGAMQGPNVADAKEIIKDITKRSYRYRTKNLILYMTMAIARSFGCQHIYAVSNEGYYAMNHIRRDRKLKTDFGDFWEETGGQKTDDPRFYEIPLVEPRKTMEEVPTRKRAAYRKRFAFQDDVDAQIAANMEKILR</sequence>
<evidence type="ECO:0008006" key="3">
    <source>
        <dbReference type="Google" id="ProtNLM"/>
    </source>
</evidence>
<evidence type="ECO:0000313" key="1">
    <source>
        <dbReference type="EMBL" id="SDZ88379.1"/>
    </source>
</evidence>
<dbReference type="RefSeq" id="WP_074671396.1">
    <property type="nucleotide sequence ID" value="NZ_FNQG01000004.1"/>
</dbReference>
<gene>
    <name evidence="1" type="ORF">SAMN05660648_01041</name>
</gene>
<proteinExistence type="predicted"/>
<dbReference type="Proteomes" id="UP000183469">
    <property type="component" value="Unassembled WGS sequence"/>
</dbReference>
<dbReference type="OrthoDB" id="3034266at2"/>
<dbReference type="EMBL" id="FNQG01000004">
    <property type="protein sequence ID" value="SDZ88379.1"/>
    <property type="molecule type" value="Genomic_DNA"/>
</dbReference>
<dbReference type="PANTHER" id="PTHR38785:SF1">
    <property type="entry name" value="HOMOLOG OF VIRK"/>
    <property type="match status" value="1"/>
</dbReference>
<organism evidence="1 2">
    <name type="scientific">Selenomonas ruminantium</name>
    <dbReference type="NCBI Taxonomy" id="971"/>
    <lineage>
        <taxon>Bacteria</taxon>
        <taxon>Bacillati</taxon>
        <taxon>Bacillota</taxon>
        <taxon>Negativicutes</taxon>
        <taxon>Selenomonadales</taxon>
        <taxon>Selenomonadaceae</taxon>
        <taxon>Selenomonas</taxon>
    </lineage>
</organism>